<evidence type="ECO:0000313" key="1">
    <source>
        <dbReference type="EMBL" id="KAI3798752.1"/>
    </source>
</evidence>
<keyword evidence="2" id="KW-1185">Reference proteome</keyword>
<protein>
    <submittedName>
        <fullName evidence="1">Uncharacterized protein</fullName>
    </submittedName>
</protein>
<gene>
    <name evidence="1" type="ORF">L1987_34031</name>
</gene>
<evidence type="ECO:0000313" key="2">
    <source>
        <dbReference type="Proteomes" id="UP001056120"/>
    </source>
</evidence>
<organism evidence="1 2">
    <name type="scientific">Smallanthus sonchifolius</name>
    <dbReference type="NCBI Taxonomy" id="185202"/>
    <lineage>
        <taxon>Eukaryota</taxon>
        <taxon>Viridiplantae</taxon>
        <taxon>Streptophyta</taxon>
        <taxon>Embryophyta</taxon>
        <taxon>Tracheophyta</taxon>
        <taxon>Spermatophyta</taxon>
        <taxon>Magnoliopsida</taxon>
        <taxon>eudicotyledons</taxon>
        <taxon>Gunneridae</taxon>
        <taxon>Pentapetalae</taxon>
        <taxon>asterids</taxon>
        <taxon>campanulids</taxon>
        <taxon>Asterales</taxon>
        <taxon>Asteraceae</taxon>
        <taxon>Asteroideae</taxon>
        <taxon>Heliantheae alliance</taxon>
        <taxon>Millerieae</taxon>
        <taxon>Smallanthus</taxon>
    </lineage>
</organism>
<comment type="caution">
    <text evidence="1">The sequence shown here is derived from an EMBL/GenBank/DDBJ whole genome shotgun (WGS) entry which is preliminary data.</text>
</comment>
<dbReference type="EMBL" id="CM042028">
    <property type="protein sequence ID" value="KAI3798752.1"/>
    <property type="molecule type" value="Genomic_DNA"/>
</dbReference>
<name>A0ACB9HT34_9ASTR</name>
<reference evidence="1 2" key="2">
    <citation type="journal article" date="2022" name="Mol. Ecol. Resour.">
        <title>The genomes of chicory, endive, great burdock and yacon provide insights into Asteraceae paleo-polyploidization history and plant inulin production.</title>
        <authorList>
            <person name="Fan W."/>
            <person name="Wang S."/>
            <person name="Wang H."/>
            <person name="Wang A."/>
            <person name="Jiang F."/>
            <person name="Liu H."/>
            <person name="Zhao H."/>
            <person name="Xu D."/>
            <person name="Zhang Y."/>
        </authorList>
    </citation>
    <scope>NUCLEOTIDE SEQUENCE [LARGE SCALE GENOMIC DNA]</scope>
    <source>
        <strain evidence="2">cv. Yunnan</strain>
        <tissue evidence="1">Leaves</tissue>
    </source>
</reference>
<proteinExistence type="predicted"/>
<accession>A0ACB9HT34</accession>
<dbReference type="Proteomes" id="UP001056120">
    <property type="component" value="Linkage Group LG11"/>
</dbReference>
<sequence length="120" mass="13459">MVIDPVLRTHKPLSVELAPGILGNIFDETSENCCKKVKEILNRWRSICRKSNIRVIYEATTTVFENSIVENHIALPPDAIGKITYIAPPGQYSLKDTVLELEFQDLACTYTSACRIKACC</sequence>
<reference evidence="2" key="1">
    <citation type="journal article" date="2022" name="Mol. Ecol. Resour.">
        <title>The genomes of chicory, endive, great burdock and yacon provide insights into Asteraceae palaeo-polyploidization history and plant inulin production.</title>
        <authorList>
            <person name="Fan W."/>
            <person name="Wang S."/>
            <person name="Wang H."/>
            <person name="Wang A."/>
            <person name="Jiang F."/>
            <person name="Liu H."/>
            <person name="Zhao H."/>
            <person name="Xu D."/>
            <person name="Zhang Y."/>
        </authorList>
    </citation>
    <scope>NUCLEOTIDE SEQUENCE [LARGE SCALE GENOMIC DNA]</scope>
    <source>
        <strain evidence="2">cv. Yunnan</strain>
    </source>
</reference>